<dbReference type="AlphaFoldDB" id="F5Y9H2"/>
<reference evidence="3" key="1">
    <citation type="submission" date="2009-12" db="EMBL/GenBank/DDBJ databases">
        <title>Complete sequence of Treponema azotonutricium strain ZAS-9.</title>
        <authorList>
            <person name="Tetu S.G."/>
            <person name="Matson E."/>
            <person name="Ren Q."/>
            <person name="Seshadri R."/>
            <person name="Elbourne L."/>
            <person name="Hassan K.A."/>
            <person name="Durkin A."/>
            <person name="Radune D."/>
            <person name="Mohamoud Y."/>
            <person name="Shay R."/>
            <person name="Jin S."/>
            <person name="Zhang X."/>
            <person name="Lucey K."/>
            <person name="Ballor N.R."/>
            <person name="Ottesen E."/>
            <person name="Rosenthal R."/>
            <person name="Allen A."/>
            <person name="Leadbetter J.R."/>
            <person name="Paulsen I.T."/>
        </authorList>
    </citation>
    <scope>NUCLEOTIDE SEQUENCE [LARGE SCALE GENOMIC DNA]</scope>
    <source>
        <strain evidence="3">ATCC BAA-888 / DSM 13862 / ZAS-9</strain>
    </source>
</reference>
<dbReference type="STRING" id="545695.TREAZ_2089"/>
<dbReference type="EMBL" id="CP001841">
    <property type="protein sequence ID" value="AEF81579.1"/>
    <property type="molecule type" value="Genomic_DNA"/>
</dbReference>
<dbReference type="eggNOG" id="ENOG502ZX2B">
    <property type="taxonomic scope" value="Bacteria"/>
</dbReference>
<evidence type="ECO:0000313" key="3">
    <source>
        <dbReference type="Proteomes" id="UP000009222"/>
    </source>
</evidence>
<feature type="chain" id="PRO_5003331599" evidence="1">
    <location>
        <begin position="34"/>
        <end position="252"/>
    </location>
</feature>
<name>F5Y9H2_LEAAZ</name>
<keyword evidence="2" id="KW-0449">Lipoprotein</keyword>
<proteinExistence type="predicted"/>
<evidence type="ECO:0000256" key="1">
    <source>
        <dbReference type="SAM" id="SignalP"/>
    </source>
</evidence>
<protein>
    <submittedName>
        <fullName evidence="2">Putative lipoprotein</fullName>
    </submittedName>
</protein>
<accession>F5Y9H2</accession>
<dbReference type="InParanoid" id="F5Y9H2"/>
<dbReference type="KEGG" id="taz:TREAZ_2089"/>
<organism evidence="2 3">
    <name type="scientific">Leadbettera azotonutricia (strain ATCC BAA-888 / DSM 13862 / ZAS-9)</name>
    <name type="common">Treponema azotonutricium</name>
    <dbReference type="NCBI Taxonomy" id="545695"/>
    <lineage>
        <taxon>Bacteria</taxon>
        <taxon>Pseudomonadati</taxon>
        <taxon>Spirochaetota</taxon>
        <taxon>Spirochaetia</taxon>
        <taxon>Spirochaetales</taxon>
        <taxon>Breznakiellaceae</taxon>
        <taxon>Leadbettera</taxon>
    </lineage>
</organism>
<keyword evidence="1" id="KW-0732">Signal</keyword>
<dbReference type="HOGENOM" id="CLU_1102394_0_0_12"/>
<feature type="signal peptide" evidence="1">
    <location>
        <begin position="1"/>
        <end position="33"/>
    </location>
</feature>
<evidence type="ECO:0000313" key="2">
    <source>
        <dbReference type="EMBL" id="AEF81579.1"/>
    </source>
</evidence>
<gene>
    <name evidence="2" type="ordered locus">TREAZ_2089</name>
</gene>
<keyword evidence="3" id="KW-1185">Reference proteome</keyword>
<reference evidence="2 3" key="2">
    <citation type="journal article" date="2011" name="ISME J.">
        <title>RNA-seq reveals cooperative metabolic interactions between two termite-gut spirochete species in co-culture.</title>
        <authorList>
            <person name="Rosenthal A.Z."/>
            <person name="Matson E.G."/>
            <person name="Eldar A."/>
            <person name="Leadbetter J.R."/>
        </authorList>
    </citation>
    <scope>NUCLEOTIDE SEQUENCE [LARGE SCALE GENOMIC DNA]</scope>
    <source>
        <strain evidence="3">ATCC BAA-888 / DSM 13862 / ZAS-9</strain>
    </source>
</reference>
<dbReference type="PROSITE" id="PS51257">
    <property type="entry name" value="PROKAR_LIPOPROTEIN"/>
    <property type="match status" value="1"/>
</dbReference>
<dbReference type="Proteomes" id="UP000009222">
    <property type="component" value="Chromosome"/>
</dbReference>
<sequence length="252" mass="28279">MYIQSMKASKKFSLLKTVSLFAFMLITAGCASAGRELIVSENSPIALALITANYDINWKDEEKTVASGTGKTLRRMMRVDPDWTVITKSEGIIDEIEQTIYNTLNGSPLISLAPKEDVLNSQAYNEAKTTPIRESREMVKPSGYRFVVSRDKDFRAKFANETGIQKTFYIALKLTKAMASGFGKNGKGLANVAMTMTIKDIQGKNLWNKTYEIRSLDRFKVTSGAYSEEELLALFPPMIKDICLDFLEDLEY</sequence>